<keyword evidence="3" id="KW-1185">Reference proteome</keyword>
<dbReference type="InterPro" id="IPR010852">
    <property type="entry name" value="ABATE"/>
</dbReference>
<reference evidence="3" key="1">
    <citation type="journal article" date="2019" name="Int. J. Syst. Evol. Microbiol.">
        <title>The Global Catalogue of Microorganisms (GCM) 10K type strain sequencing project: providing services to taxonomists for standard genome sequencing and annotation.</title>
        <authorList>
            <consortium name="The Broad Institute Genomics Platform"/>
            <consortium name="The Broad Institute Genome Sequencing Center for Infectious Disease"/>
            <person name="Wu L."/>
            <person name="Ma J."/>
        </authorList>
    </citation>
    <scope>NUCLEOTIDE SEQUENCE [LARGE SCALE GENOMIC DNA]</scope>
    <source>
        <strain evidence="3">JCM 10977</strain>
    </source>
</reference>
<dbReference type="Proteomes" id="UP001500542">
    <property type="component" value="Unassembled WGS sequence"/>
</dbReference>
<gene>
    <name evidence="2" type="ORF">GCM10009554_34540</name>
</gene>
<dbReference type="Pfam" id="PF11706">
    <property type="entry name" value="zf-CGNR"/>
    <property type="match status" value="1"/>
</dbReference>
<proteinExistence type="predicted"/>
<organism evidence="2 3">
    <name type="scientific">Kribbella koreensis</name>
    <dbReference type="NCBI Taxonomy" id="57909"/>
    <lineage>
        <taxon>Bacteria</taxon>
        <taxon>Bacillati</taxon>
        <taxon>Actinomycetota</taxon>
        <taxon>Actinomycetes</taxon>
        <taxon>Propionibacteriales</taxon>
        <taxon>Kribbellaceae</taxon>
        <taxon>Kribbella</taxon>
    </lineage>
</organism>
<dbReference type="Gene3D" id="1.10.3300.10">
    <property type="entry name" value="Jann2411-like domain"/>
    <property type="match status" value="1"/>
</dbReference>
<feature type="domain" description="Zinc finger CGNR" evidence="1">
    <location>
        <begin position="143"/>
        <end position="183"/>
    </location>
</feature>
<comment type="caution">
    <text evidence="2">The sequence shown here is derived from an EMBL/GenBank/DDBJ whole genome shotgun (WGS) entry which is preliminary data.</text>
</comment>
<protein>
    <recommendedName>
        <fullName evidence="1">Zinc finger CGNR domain-containing protein</fullName>
    </recommendedName>
</protein>
<dbReference type="InterPro" id="IPR023286">
    <property type="entry name" value="ABATE_dom_sf"/>
</dbReference>
<accession>A0ABP4AZT6</accession>
<evidence type="ECO:0000313" key="3">
    <source>
        <dbReference type="Proteomes" id="UP001500542"/>
    </source>
</evidence>
<dbReference type="SUPFAM" id="SSF160904">
    <property type="entry name" value="Jann2411-like"/>
    <property type="match status" value="1"/>
</dbReference>
<evidence type="ECO:0000313" key="2">
    <source>
        <dbReference type="EMBL" id="GAA0942234.1"/>
    </source>
</evidence>
<dbReference type="PANTHER" id="PTHR35525:SF3">
    <property type="entry name" value="BLL6575 PROTEIN"/>
    <property type="match status" value="1"/>
</dbReference>
<dbReference type="RefSeq" id="WP_343970414.1">
    <property type="nucleotide sequence ID" value="NZ_BAAAHK010000007.1"/>
</dbReference>
<dbReference type="InterPro" id="IPR021005">
    <property type="entry name" value="Znf_CGNR"/>
</dbReference>
<evidence type="ECO:0000259" key="1">
    <source>
        <dbReference type="Pfam" id="PF11706"/>
    </source>
</evidence>
<sequence length="185" mass="19769">MDATDHLRDSLDAAVALGNRLGAQWSRGRPQSAGDIESVEAVLRLSTKLSQDVDDRALAEFQAGGARLYAALALLADGSVDAGAARLNELLAATQAAPRLTRPAGSPWHLHFAAPGVSLAHGWLAEFATAAAMLLGSSEYELLKRCEADRCDLLFLDATRNHTQRFCSTACQNRTKVAAFRARVP</sequence>
<name>A0ABP4AZT6_9ACTN</name>
<dbReference type="PANTHER" id="PTHR35525">
    <property type="entry name" value="BLL6575 PROTEIN"/>
    <property type="match status" value="1"/>
</dbReference>
<dbReference type="EMBL" id="BAAAHK010000007">
    <property type="protein sequence ID" value="GAA0942234.1"/>
    <property type="molecule type" value="Genomic_DNA"/>
</dbReference>